<dbReference type="AlphaFoldDB" id="A0A1M6AGM1"/>
<keyword evidence="2" id="KW-1185">Reference proteome</keyword>
<sequence length="133" mass="14522">MKALVISIGAAGLLSGCALGIQPGGDSPSVSYTVPRSYQTVYLRAQNQADECLRGKKQYDVYAQVDPALQTGLVSVRGPMGSIEVARTEIKAIDARHTEVKHTVWGHSPWDRNALEAMRESIRMDTSICIVYK</sequence>
<accession>A0A1M6AGM1</accession>
<dbReference type="Proteomes" id="UP000184226">
    <property type="component" value="Unassembled WGS sequence"/>
</dbReference>
<gene>
    <name evidence="1" type="ORF">SAMN04488135_12219</name>
</gene>
<protein>
    <recommendedName>
        <fullName evidence="3">Lipoprotein</fullName>
    </recommendedName>
</protein>
<dbReference type="OrthoDB" id="8685129at2"/>
<dbReference type="NCBIfam" id="NF046053">
    <property type="entry name" value="lipo_BPTD_2524"/>
    <property type="match status" value="1"/>
</dbReference>
<reference evidence="1 2" key="1">
    <citation type="submission" date="2016-11" db="EMBL/GenBank/DDBJ databases">
        <authorList>
            <person name="Jaros S."/>
            <person name="Januszkiewicz K."/>
            <person name="Wedrychowicz H."/>
        </authorList>
    </citation>
    <scope>NUCLEOTIDE SEQUENCE [LARGE SCALE GENOMIC DNA]</scope>
    <source>
        <strain evidence="1 2">CGMCC 1.10190</strain>
    </source>
</reference>
<dbReference type="EMBL" id="FQXE01000022">
    <property type="protein sequence ID" value="SHI35639.1"/>
    <property type="molecule type" value="Genomic_DNA"/>
</dbReference>
<evidence type="ECO:0008006" key="3">
    <source>
        <dbReference type="Google" id="ProtNLM"/>
    </source>
</evidence>
<organism evidence="1 2">
    <name type="scientific">Pollutimonas bauzanensis</name>
    <dbReference type="NCBI Taxonomy" id="658167"/>
    <lineage>
        <taxon>Bacteria</taxon>
        <taxon>Pseudomonadati</taxon>
        <taxon>Pseudomonadota</taxon>
        <taxon>Betaproteobacteria</taxon>
        <taxon>Burkholderiales</taxon>
        <taxon>Alcaligenaceae</taxon>
        <taxon>Pollutimonas</taxon>
    </lineage>
</organism>
<dbReference type="RefSeq" id="WP_073109641.1">
    <property type="nucleotide sequence ID" value="NZ_FQXE01000022.1"/>
</dbReference>
<name>A0A1M6AGM1_9BURK</name>
<evidence type="ECO:0000313" key="1">
    <source>
        <dbReference type="EMBL" id="SHI35639.1"/>
    </source>
</evidence>
<dbReference type="PROSITE" id="PS51257">
    <property type="entry name" value="PROKAR_LIPOPROTEIN"/>
    <property type="match status" value="1"/>
</dbReference>
<proteinExistence type="predicted"/>
<evidence type="ECO:0000313" key="2">
    <source>
        <dbReference type="Proteomes" id="UP000184226"/>
    </source>
</evidence>